<evidence type="ECO:0000256" key="3">
    <source>
        <dbReference type="ARBA" id="ARBA00022722"/>
    </source>
</evidence>
<reference evidence="9 10" key="1">
    <citation type="submission" date="2017-07" db="EMBL/GenBank/DDBJ databases">
        <title>Isolation and whole genome analysis of endospore-forming bacteria from heroin.</title>
        <authorList>
            <person name="Kalinowski J."/>
            <person name="Ahrens B."/>
            <person name="Al-Dilaimi A."/>
            <person name="Winkler A."/>
            <person name="Wibberg D."/>
            <person name="Schleenbecker U."/>
            <person name="Ruckert C."/>
            <person name="Wolfel R."/>
            <person name="Grass G."/>
        </authorList>
    </citation>
    <scope>NUCLEOTIDE SEQUENCE [LARGE SCALE GENOMIC DNA]</scope>
    <source>
        <strain evidence="9 10">7539</strain>
    </source>
</reference>
<dbReference type="InterPro" id="IPR003156">
    <property type="entry name" value="DHHA1_dom"/>
</dbReference>
<name>A0A268NWE6_SHOCL</name>
<comment type="similarity">
    <text evidence="1">Belongs to the RecJ family.</text>
</comment>
<dbReference type="Proteomes" id="UP000216207">
    <property type="component" value="Unassembled WGS sequence"/>
</dbReference>
<dbReference type="EMBL" id="NPCC01000028">
    <property type="protein sequence ID" value="PAE87832.1"/>
    <property type="molecule type" value="Genomic_DNA"/>
</dbReference>
<dbReference type="Gene3D" id="3.10.310.30">
    <property type="match status" value="1"/>
</dbReference>
<dbReference type="Gene3D" id="2.40.50.460">
    <property type="match status" value="1"/>
</dbReference>
<evidence type="ECO:0000256" key="2">
    <source>
        <dbReference type="ARBA" id="ARBA00019841"/>
    </source>
</evidence>
<dbReference type="InterPro" id="IPR001667">
    <property type="entry name" value="DDH_dom"/>
</dbReference>
<evidence type="ECO:0000256" key="4">
    <source>
        <dbReference type="ARBA" id="ARBA00022801"/>
    </source>
</evidence>
<comment type="caution">
    <text evidence="9">The sequence shown here is derived from an EMBL/GenBank/DDBJ whole genome shotgun (WGS) entry which is preliminary data.</text>
</comment>
<evidence type="ECO:0000256" key="5">
    <source>
        <dbReference type="ARBA" id="ARBA00022839"/>
    </source>
</evidence>
<dbReference type="Pfam" id="PF02272">
    <property type="entry name" value="DHHA1"/>
    <property type="match status" value="1"/>
</dbReference>
<evidence type="ECO:0000313" key="10">
    <source>
        <dbReference type="Proteomes" id="UP000216207"/>
    </source>
</evidence>
<evidence type="ECO:0000313" key="9">
    <source>
        <dbReference type="EMBL" id="PAE87832.1"/>
    </source>
</evidence>
<dbReference type="GO" id="GO:0003676">
    <property type="term" value="F:nucleic acid binding"/>
    <property type="evidence" value="ECO:0007669"/>
    <property type="project" value="InterPro"/>
</dbReference>
<protein>
    <recommendedName>
        <fullName evidence="2">Single-stranded-DNA-specific exonuclease RecJ</fullName>
    </recommendedName>
</protein>
<dbReference type="PANTHER" id="PTHR30255">
    <property type="entry name" value="SINGLE-STRANDED-DNA-SPECIFIC EXONUCLEASE RECJ"/>
    <property type="match status" value="1"/>
</dbReference>
<feature type="domain" description="DDH" evidence="6">
    <location>
        <begin position="73"/>
        <end position="204"/>
    </location>
</feature>
<keyword evidence="5" id="KW-0269">Exonuclease</keyword>
<evidence type="ECO:0000259" key="6">
    <source>
        <dbReference type="Pfam" id="PF01368"/>
    </source>
</evidence>
<organism evidence="9 10">
    <name type="scientific">Shouchella clausii</name>
    <name type="common">Alkalihalobacillus clausii</name>
    <dbReference type="NCBI Taxonomy" id="79880"/>
    <lineage>
        <taxon>Bacteria</taxon>
        <taxon>Bacillati</taxon>
        <taxon>Bacillota</taxon>
        <taxon>Bacilli</taxon>
        <taxon>Bacillales</taxon>
        <taxon>Bacillaceae</taxon>
        <taxon>Shouchella</taxon>
    </lineage>
</organism>
<dbReference type="Pfam" id="PF17768">
    <property type="entry name" value="RecJ_OB"/>
    <property type="match status" value="1"/>
</dbReference>
<proteinExistence type="inferred from homology"/>
<gene>
    <name evidence="9" type="ORF">CHH72_16505</name>
</gene>
<feature type="domain" description="RecJ OB" evidence="8">
    <location>
        <begin position="555"/>
        <end position="661"/>
    </location>
</feature>
<dbReference type="GO" id="GO:0004527">
    <property type="term" value="F:exonuclease activity"/>
    <property type="evidence" value="ECO:0007669"/>
    <property type="project" value="UniProtKB-KW"/>
</dbReference>
<dbReference type="Gene3D" id="3.90.1640.30">
    <property type="match status" value="1"/>
</dbReference>
<keyword evidence="3" id="KW-0540">Nuclease</keyword>
<dbReference type="Pfam" id="PF01368">
    <property type="entry name" value="DHH"/>
    <property type="match status" value="1"/>
</dbReference>
<dbReference type="SUPFAM" id="SSF64182">
    <property type="entry name" value="DHH phosphoesterases"/>
    <property type="match status" value="1"/>
</dbReference>
<dbReference type="InterPro" id="IPR051673">
    <property type="entry name" value="SSDNA_exonuclease_RecJ"/>
</dbReference>
<evidence type="ECO:0000256" key="1">
    <source>
        <dbReference type="ARBA" id="ARBA00005915"/>
    </source>
</evidence>
<keyword evidence="4" id="KW-0378">Hydrolase</keyword>
<feature type="domain" description="DHHA1" evidence="7">
    <location>
        <begin position="384"/>
        <end position="489"/>
    </location>
</feature>
<dbReference type="InterPro" id="IPR038763">
    <property type="entry name" value="DHH_sf"/>
</dbReference>
<dbReference type="PANTHER" id="PTHR30255:SF2">
    <property type="entry name" value="SINGLE-STRANDED-DNA-SPECIFIC EXONUCLEASE RECJ"/>
    <property type="match status" value="1"/>
</dbReference>
<dbReference type="InterPro" id="IPR041122">
    <property type="entry name" value="RecJ_OB"/>
</dbReference>
<sequence length="667" mass="74454">MREVVDNMTTEQAVSLIPTQNSIIRAFLDRRSLTMEDVAYLINPSENHQHDPFLLKGVGKWIDILHSLKGQPIAIIPDYDADGVLSGTLARVGLFLFGFGDVYLYPPKTCDGYGLSKKSVDNVLKAQPDTMAIITTDNGSNAHDGIRYAKEKGLMVLVTDHHLADTAPCADAVVNPNGHGDNTYPFTHISGTAVIYKTLTAYARKYIDCPHVWRDFRSLVLLVGISTVSDVMPFLNENRYYVTESVRMLTHFVNEYSVDRVCGYGDTPLHQYYRGVDLLVTTLQQNGKLKYGIDVDTFGFTIGPMLNSPRRMTGDSELAFRLFQSKRADLLDEQRVLPSDELFAINEQRKAYVRSLTNALFSHVEGMQLYGKTPIDQMVFNARMNKGIAGLLSGNFTKRYGLPSIAFGVEITGIKDNQDEEDVINVDVPSGYLLTGSARSPESFDLHSFLTTIDEEHPGLIEKWGGHPQAAGISVLAENYDRFRDVFVSRFTAIMDEQLHQNQKEPETLSPFNGEYILTTDAYERLLPLGASTAPNSETVLLHGNHTVFTNQTLWEAVRFFEQLEPFGHGFPKPTFSVAIAMRDVPYIFNMGAGKQHVKLMLSNGLSVIHWNGAELFSRFEPVETDAQGNPAPDHRVFVVTGTLSINRFNGDESLQLIAEDVSELKM</sequence>
<dbReference type="AlphaFoldDB" id="A0A268NWE6"/>
<evidence type="ECO:0000259" key="7">
    <source>
        <dbReference type="Pfam" id="PF02272"/>
    </source>
</evidence>
<accession>A0A268NWE6</accession>
<evidence type="ECO:0000259" key="8">
    <source>
        <dbReference type="Pfam" id="PF17768"/>
    </source>
</evidence>